<accession>A0A811RFH6</accession>
<evidence type="ECO:0000313" key="2">
    <source>
        <dbReference type="EMBL" id="CAD6268599.1"/>
    </source>
</evidence>
<comment type="caution">
    <text evidence="2">The sequence shown here is derived from an EMBL/GenBank/DDBJ whole genome shotgun (WGS) entry which is preliminary data.</text>
</comment>
<dbReference type="Pfam" id="PF03004">
    <property type="entry name" value="Transposase_24"/>
    <property type="match status" value="1"/>
</dbReference>
<protein>
    <submittedName>
        <fullName evidence="2">Uncharacterized protein</fullName>
    </submittedName>
</protein>
<evidence type="ECO:0000256" key="1">
    <source>
        <dbReference type="SAM" id="MobiDB-lite"/>
    </source>
</evidence>
<dbReference type="InterPro" id="IPR039266">
    <property type="entry name" value="EN-1/SPM"/>
</dbReference>
<name>A0A811RFH6_9POAL</name>
<dbReference type="OrthoDB" id="692026at2759"/>
<dbReference type="GO" id="GO:0032196">
    <property type="term" value="P:transposition"/>
    <property type="evidence" value="ECO:0007669"/>
    <property type="project" value="InterPro"/>
</dbReference>
<dbReference type="EMBL" id="CAJGYO010000014">
    <property type="protein sequence ID" value="CAD6268599.1"/>
    <property type="molecule type" value="Genomic_DNA"/>
</dbReference>
<sequence>MTEMEEFVQKFEQEQWRRARPPNQKQLDNLRMNGAGNGKPDLLDWFRSLCDMDASIPSELRHLSCGCGLKVRSYDIYEVNGYRFRSEKYEKSRGNLTTTNTGVLAVSFDDSNNELQYYDIIKDIIELKFDGGSEFSLVLFDCHWFHPINGSSASLKDWWVAYKVSPLSNLSIPTMDEYDNEESPCVDTFQEDGLDGEIVVDIGLGLDDIMISDGFDEINDPNEISMLIKQRNGVTVDNEPPVEEHEGRSANWNWNWLFTRMCRSSPTIPNEQDRPLIEPEGNSHWTVVEGRTPSSVLTCLLKKQHPGLVQYKGKTMVASTWKHYQAAKDDSGKSKADLVAEGFWKRFRFDPVKEEASREHVGVCCSVLLGSIMYYARITATVEHFQKVEKRTICDKIAGQFYLTRDEYIAQRPPWCILECWEVLATEWSSPEFKKKSEKNRANRLSRKFKPHKGGSNSIATIRQKMSKKLGREISDIEAWVHTHRGSNHEDITSLNTEEATSCLEKYKAKAIELNGPDFDWLHSSVDPRALYECTCGRPHGKWATFNGTINDREVLADLKRGRASIMAARHQCQEEDDRVRKEASDGRLAKEYAQNMSNWARMVHTHNENMQKFMESVALQTSMPLAAVPPLMPPPPQPPTYAISPTPNLSPENVGTFGSSVRTETPDETISRIARGEFHSHADGTPNGVDGTASGGGTYSPPDEAFPFF</sequence>
<gene>
    <name evidence="2" type="ORF">NCGR_LOCUS51904</name>
</gene>
<proteinExistence type="predicted"/>
<dbReference type="PANTHER" id="PTHR33157">
    <property type="entry name" value="AUTONOMOUS TRANSPOSABLE ELEMENT EN-1 MOSAIC PROTEIN-RELATED"/>
    <property type="match status" value="1"/>
</dbReference>
<dbReference type="InterPro" id="IPR004252">
    <property type="entry name" value="Probable_transposase_24"/>
</dbReference>
<reference evidence="2" key="1">
    <citation type="submission" date="2020-10" db="EMBL/GenBank/DDBJ databases">
        <authorList>
            <person name="Han B."/>
            <person name="Lu T."/>
            <person name="Zhao Q."/>
            <person name="Huang X."/>
            <person name="Zhao Y."/>
        </authorList>
    </citation>
    <scope>NUCLEOTIDE SEQUENCE</scope>
</reference>
<feature type="region of interest" description="Disordered" evidence="1">
    <location>
        <begin position="678"/>
        <end position="710"/>
    </location>
</feature>
<evidence type="ECO:0000313" key="3">
    <source>
        <dbReference type="Proteomes" id="UP000604825"/>
    </source>
</evidence>
<organism evidence="2 3">
    <name type="scientific">Miscanthus lutarioriparius</name>
    <dbReference type="NCBI Taxonomy" id="422564"/>
    <lineage>
        <taxon>Eukaryota</taxon>
        <taxon>Viridiplantae</taxon>
        <taxon>Streptophyta</taxon>
        <taxon>Embryophyta</taxon>
        <taxon>Tracheophyta</taxon>
        <taxon>Spermatophyta</taxon>
        <taxon>Magnoliopsida</taxon>
        <taxon>Liliopsida</taxon>
        <taxon>Poales</taxon>
        <taxon>Poaceae</taxon>
        <taxon>PACMAD clade</taxon>
        <taxon>Panicoideae</taxon>
        <taxon>Andropogonodae</taxon>
        <taxon>Andropogoneae</taxon>
        <taxon>Saccharinae</taxon>
        <taxon>Miscanthus</taxon>
    </lineage>
</organism>
<keyword evidence="3" id="KW-1185">Reference proteome</keyword>
<dbReference type="Proteomes" id="UP000604825">
    <property type="component" value="Unassembled WGS sequence"/>
</dbReference>
<feature type="region of interest" description="Disordered" evidence="1">
    <location>
        <begin position="12"/>
        <end position="34"/>
    </location>
</feature>
<dbReference type="AlphaFoldDB" id="A0A811RFH6"/>